<protein>
    <submittedName>
        <fullName evidence="3">Hypothetical_protein</fullName>
    </submittedName>
</protein>
<gene>
    <name evidence="3" type="ORF">HINF_LOCUS31850</name>
    <name evidence="2" type="ORF">HINF_LOCUS41294</name>
</gene>
<evidence type="ECO:0000313" key="4">
    <source>
        <dbReference type="Proteomes" id="UP001642409"/>
    </source>
</evidence>
<evidence type="ECO:0000313" key="3">
    <source>
        <dbReference type="EMBL" id="CAL6028525.1"/>
    </source>
</evidence>
<accession>A0AA86UFB5</accession>
<keyword evidence="4" id="KW-1185">Reference proteome</keyword>
<dbReference type="Proteomes" id="UP001642409">
    <property type="component" value="Unassembled WGS sequence"/>
</dbReference>
<feature type="transmembrane region" description="Helical" evidence="1">
    <location>
        <begin position="416"/>
        <end position="434"/>
    </location>
</feature>
<keyword evidence="1" id="KW-1133">Transmembrane helix</keyword>
<dbReference type="EMBL" id="CAXDID020000107">
    <property type="protein sequence ID" value="CAL6028525.1"/>
    <property type="molecule type" value="Genomic_DNA"/>
</dbReference>
<evidence type="ECO:0000313" key="2">
    <source>
        <dbReference type="EMBL" id="CAI9953649.1"/>
    </source>
</evidence>
<name>A0AA86UFB5_9EUKA</name>
<evidence type="ECO:0000256" key="1">
    <source>
        <dbReference type="SAM" id="Phobius"/>
    </source>
</evidence>
<keyword evidence="1" id="KW-0812">Transmembrane</keyword>
<keyword evidence="1" id="KW-0472">Membrane</keyword>
<proteinExistence type="predicted"/>
<reference evidence="3 4" key="2">
    <citation type="submission" date="2024-07" db="EMBL/GenBank/DDBJ databases">
        <authorList>
            <person name="Akdeniz Z."/>
        </authorList>
    </citation>
    <scope>NUCLEOTIDE SEQUENCE [LARGE SCALE GENOMIC DNA]</scope>
</reference>
<comment type="caution">
    <text evidence="2">The sequence shown here is derived from an EMBL/GenBank/DDBJ whole genome shotgun (WGS) entry which is preliminary data.</text>
</comment>
<organism evidence="2">
    <name type="scientific">Hexamita inflata</name>
    <dbReference type="NCBI Taxonomy" id="28002"/>
    <lineage>
        <taxon>Eukaryota</taxon>
        <taxon>Metamonada</taxon>
        <taxon>Diplomonadida</taxon>
        <taxon>Hexamitidae</taxon>
        <taxon>Hexamitinae</taxon>
        <taxon>Hexamita</taxon>
    </lineage>
</organism>
<dbReference type="EMBL" id="CATOUU010000840">
    <property type="protein sequence ID" value="CAI9953649.1"/>
    <property type="molecule type" value="Genomic_DNA"/>
</dbReference>
<sequence>MQCCVFSNFCLVQANFSGYEHYSRGCGFCFKINKYNRLNCLTNSRISYTAATSSFQIKATAGACEMQIMQNTNAVVKLLVYPDFVIQKSFPLTTVTQLSDLFVNMIINCDTDFTGSEKRVCQNYNNKAELTVSLPVIVPDASAVYSRASVFSLFTQITAIFSSFVSQFDCFSSTQAVMFTKMIRISNTFNNSAVNCLLPIDQFIGDVDRVVRLLRVTDTDGTAVEFKFSTTSKTIRVLRTWLECTDDLFGQQSCLDNIQKVLNMKSPQAIISREFMKAATLVKQVQNTITARAANRASAVVALNESTVCFTTTNIGDPNQYYQIQLDFMVGDPRFQPDQHHDVLTLRGQILYPGTGVGSGQLGKYCYNIQLSAQQLVKYNNLLKNKENVTGMVSILTSVMPVDKLTIQQTTKTTNYMYVLSLCLIIVSIIWYFISVRDLR</sequence>
<dbReference type="AlphaFoldDB" id="A0AA86UFB5"/>
<reference evidence="2" key="1">
    <citation type="submission" date="2023-06" db="EMBL/GenBank/DDBJ databases">
        <authorList>
            <person name="Kurt Z."/>
        </authorList>
    </citation>
    <scope>NUCLEOTIDE SEQUENCE</scope>
</reference>